<dbReference type="AlphaFoldDB" id="A0A7D3XNC6"/>
<evidence type="ECO:0000256" key="1">
    <source>
        <dbReference type="ARBA" id="ARBA00022801"/>
    </source>
</evidence>
<keyword evidence="3" id="KW-0472">Membrane</keyword>
<evidence type="ECO:0000259" key="5">
    <source>
        <dbReference type="SMART" id="SM00331"/>
    </source>
</evidence>
<dbReference type="InterPro" id="IPR013783">
    <property type="entry name" value="Ig-like_fold"/>
</dbReference>
<dbReference type="InterPro" id="IPR036457">
    <property type="entry name" value="PPM-type-like_dom_sf"/>
</dbReference>
<keyword evidence="7" id="KW-1185">Reference proteome</keyword>
<dbReference type="Gene3D" id="2.130.10.10">
    <property type="entry name" value="YVTN repeat-like/Quinoprotein amine dehydrogenase"/>
    <property type="match status" value="3"/>
</dbReference>
<feature type="coiled-coil region" evidence="2">
    <location>
        <begin position="826"/>
        <end position="857"/>
    </location>
</feature>
<dbReference type="PANTHER" id="PTHR43156">
    <property type="entry name" value="STAGE II SPORULATION PROTEIN E-RELATED"/>
    <property type="match status" value="1"/>
</dbReference>
<dbReference type="PANTHER" id="PTHR43156:SF9">
    <property type="entry name" value="HAMP DOMAIN-CONTAINING PROTEIN"/>
    <property type="match status" value="1"/>
</dbReference>
<reference evidence="6 7" key="1">
    <citation type="submission" date="2019-07" db="EMBL/GenBank/DDBJ databases">
        <title>Thalassofilum flectens gen. nov., sp. nov., a novel moderate thermophilic anaerobe from a shallow sea hot spring in Kunashir Island (Russia), representing a new family in the order Bacteroidales, and proposal of Thalassofilacea fam. nov.</title>
        <authorList>
            <person name="Kochetkova T.V."/>
            <person name="Podosokorskaya O.A."/>
            <person name="Novikov A."/>
            <person name="Elcheninov A.G."/>
            <person name="Toshchakov S.V."/>
            <person name="Kublanov I.V."/>
        </authorList>
    </citation>
    <scope>NUCLEOTIDE SEQUENCE [LARGE SCALE GENOMIC DNA]</scope>
    <source>
        <strain evidence="6 7">38-H</strain>
    </source>
</reference>
<dbReference type="KEGG" id="ttz:FHG85_11575"/>
<feature type="chain" id="PRO_5029811399" evidence="4">
    <location>
        <begin position="20"/>
        <end position="1103"/>
    </location>
</feature>
<dbReference type="SUPFAM" id="SSF101898">
    <property type="entry name" value="NHL repeat"/>
    <property type="match status" value="1"/>
</dbReference>
<evidence type="ECO:0000313" key="6">
    <source>
        <dbReference type="EMBL" id="QKG80876.1"/>
    </source>
</evidence>
<feature type="domain" description="PPM-type phosphatase" evidence="5">
    <location>
        <begin position="873"/>
        <end position="1102"/>
    </location>
</feature>
<sequence length="1103" mass="124797">MAKRLLLILLIISPYLVTSQVFNQYGNPLVSNYTPETYGGNEQVWCITQDDRGVMYFGTNDNGILEYDGKTWNIISVPENKSVRSLCKGEDGVIYVGSLGEFGFLQPSMSGKYEYTSLSNNLNDSIRNNLGYIYKTYSKDGKIYFCSTKYIFIYDGVTVKPVSLGDPAEFANFFTLRANNNFFINSYLKGLRSFDGDSTIQFVLGGENFIQKNVFSLVSLDSNSLLLFTDKGFYTYFQGNVQSVDTPTQLARTMEKESAIPYNAIKLQNGNIALGVVQSDWLGAVELSPDLVPVRLVNQETGMHAGQVSDIFQHADAPLWATLYDGGIAKIELNSAIGRFGSESGLSEIIIDIIKYNNTIYLATFNGVFYIDFDSKGIPKIKPVKGINGNVWALTIFKPTKNKSILLAGSYTDGVFEIRGNKATNISKALIERLGLTKQIQHVCFSLYQSQINPERLYIGMSSGVALMEWENGSWKSTGYINRAKINFEIRSIVEDSMGNLWLATASSGVYSISPDLKNVKLYGKENFSGLQNLQYITLMSRNDSLFAFTANGIYHFNYSIKQFVPGGLIGKKLSNRNGIYKMVVLPNGYAASCYNNENLNWIEIFEKDSSGNWTTKSRDLKRLPNKWADAIYADKDGTLWIGISKELYVFNPNVNRSWDAPFRALVRKVVSKDSILFDGAFYRQDSLRRVLSLQQLPYQVPKLGYHHNAMIFSFAAPFFEKEESILYSHYLEGSDEKGWSPWDKKAEATYTNLREGKYIFHVKARNIYGDESIEATYAFEIMPPWYRTILAFIFYLILFVFLVWGIVKWNTRRLIAEKEHLEQIVKERTAEVVAQKEEIEQQKERIAAQNEEITSSIQYASRIQKALLTPKHQVDKIFPENFILYLPRDIVSGDFYYIIQVGNLKIAAVADCTGHGVPGGFMSMLGISFLTQIIGDNPKLKASEILNELRRMVIAALHQTGEIGGSKDGMDIALYIIDEETQMLQFAGANNPLILIRDNEVIQIKGDKMPIGFHLRGEVPFTNHEIEIKKGDAIYTFSDGYVDQFGGPDGRKFMIKHFKELLLKIHHKPMSEQHQILDETLKNWHGDTPRIDDVVVMGIRIL</sequence>
<evidence type="ECO:0000313" key="7">
    <source>
        <dbReference type="Proteomes" id="UP000500961"/>
    </source>
</evidence>
<dbReference type="InterPro" id="IPR052016">
    <property type="entry name" value="Bact_Sigma-Reg"/>
</dbReference>
<dbReference type="Gene3D" id="2.60.40.10">
    <property type="entry name" value="Immunoglobulins"/>
    <property type="match status" value="1"/>
</dbReference>
<keyword evidence="3" id="KW-0812">Transmembrane</keyword>
<dbReference type="Pfam" id="PF07228">
    <property type="entry name" value="SpoIIE"/>
    <property type="match status" value="1"/>
</dbReference>
<gene>
    <name evidence="6" type="ORF">FHG85_11575</name>
</gene>
<dbReference type="RefSeq" id="WP_173076060.1">
    <property type="nucleotide sequence ID" value="NZ_CP041345.1"/>
</dbReference>
<evidence type="ECO:0000256" key="2">
    <source>
        <dbReference type="SAM" id="Coils"/>
    </source>
</evidence>
<keyword evidence="4" id="KW-0732">Signal</keyword>
<name>A0A7D3XNC6_9BACT</name>
<keyword evidence="1" id="KW-0378">Hydrolase</keyword>
<dbReference type="InterPro" id="IPR001932">
    <property type="entry name" value="PPM-type_phosphatase-like_dom"/>
</dbReference>
<dbReference type="Proteomes" id="UP000500961">
    <property type="component" value="Chromosome"/>
</dbReference>
<dbReference type="SUPFAM" id="SSF63829">
    <property type="entry name" value="Calcium-dependent phosphotriesterase"/>
    <property type="match status" value="1"/>
</dbReference>
<keyword evidence="2" id="KW-0175">Coiled coil</keyword>
<dbReference type="Gene3D" id="3.60.40.10">
    <property type="entry name" value="PPM-type phosphatase domain"/>
    <property type="match status" value="1"/>
</dbReference>
<evidence type="ECO:0000256" key="3">
    <source>
        <dbReference type="SAM" id="Phobius"/>
    </source>
</evidence>
<feature type="transmembrane region" description="Helical" evidence="3">
    <location>
        <begin position="786"/>
        <end position="808"/>
    </location>
</feature>
<dbReference type="SMART" id="SM00331">
    <property type="entry name" value="PP2C_SIG"/>
    <property type="match status" value="1"/>
</dbReference>
<dbReference type="InterPro" id="IPR015943">
    <property type="entry name" value="WD40/YVTN_repeat-like_dom_sf"/>
</dbReference>
<proteinExistence type="predicted"/>
<dbReference type="Pfam" id="PF07494">
    <property type="entry name" value="Reg_prop"/>
    <property type="match status" value="1"/>
</dbReference>
<keyword evidence="3" id="KW-1133">Transmembrane helix</keyword>
<evidence type="ECO:0000256" key="4">
    <source>
        <dbReference type="SAM" id="SignalP"/>
    </source>
</evidence>
<dbReference type="InterPro" id="IPR011110">
    <property type="entry name" value="Reg_prop"/>
</dbReference>
<dbReference type="Pfam" id="PF07495">
    <property type="entry name" value="Y_Y_Y"/>
    <property type="match status" value="1"/>
</dbReference>
<accession>A0A7D3XNC6</accession>
<protein>
    <submittedName>
        <fullName evidence="6">SpoIIE family protein phosphatase</fullName>
    </submittedName>
</protein>
<dbReference type="GO" id="GO:0016791">
    <property type="term" value="F:phosphatase activity"/>
    <property type="evidence" value="ECO:0007669"/>
    <property type="project" value="TreeGrafter"/>
</dbReference>
<dbReference type="EMBL" id="CP041345">
    <property type="protein sequence ID" value="QKG80876.1"/>
    <property type="molecule type" value="Genomic_DNA"/>
</dbReference>
<dbReference type="InterPro" id="IPR011123">
    <property type="entry name" value="Y_Y_Y"/>
</dbReference>
<organism evidence="6 7">
    <name type="scientific">Tenuifilum thalassicum</name>
    <dbReference type="NCBI Taxonomy" id="2590900"/>
    <lineage>
        <taxon>Bacteria</taxon>
        <taxon>Pseudomonadati</taxon>
        <taxon>Bacteroidota</taxon>
        <taxon>Bacteroidia</taxon>
        <taxon>Bacteroidales</taxon>
        <taxon>Tenuifilaceae</taxon>
        <taxon>Tenuifilum</taxon>
    </lineage>
</organism>
<feature type="signal peptide" evidence="4">
    <location>
        <begin position="1"/>
        <end position="19"/>
    </location>
</feature>